<gene>
    <name evidence="1" type="ORF">NM688_g5574</name>
</gene>
<dbReference type="EMBL" id="JANHOG010001041">
    <property type="protein sequence ID" value="KAJ3545881.1"/>
    <property type="molecule type" value="Genomic_DNA"/>
</dbReference>
<evidence type="ECO:0000313" key="1">
    <source>
        <dbReference type="EMBL" id="KAJ3545881.1"/>
    </source>
</evidence>
<dbReference type="Proteomes" id="UP001148662">
    <property type="component" value="Unassembled WGS sequence"/>
</dbReference>
<name>A0ACC1STI0_9APHY</name>
<comment type="caution">
    <text evidence="1">The sequence shown here is derived from an EMBL/GenBank/DDBJ whole genome shotgun (WGS) entry which is preliminary data.</text>
</comment>
<protein>
    <submittedName>
        <fullName evidence="1">Uncharacterized protein</fullName>
    </submittedName>
</protein>
<proteinExistence type="predicted"/>
<organism evidence="1 2">
    <name type="scientific">Phlebia brevispora</name>
    <dbReference type="NCBI Taxonomy" id="194682"/>
    <lineage>
        <taxon>Eukaryota</taxon>
        <taxon>Fungi</taxon>
        <taxon>Dikarya</taxon>
        <taxon>Basidiomycota</taxon>
        <taxon>Agaricomycotina</taxon>
        <taxon>Agaricomycetes</taxon>
        <taxon>Polyporales</taxon>
        <taxon>Meruliaceae</taxon>
        <taxon>Phlebia</taxon>
    </lineage>
</organism>
<sequence length="333" mass="36411">MATQSQQPRSVFVRSTLYSNRPRSEEPGSGDGWNNIYLNRRRFPLRDVLSPPPALNSRVMSNSSEDHAGEQVPSSTSCERSPAPEGRVSEAREPASAVHSASMVEPIQTSDDGEGEYSEVNDDERNCPRCRSHVSRAVSTEQDTPNEEYADTSRSSSRVPDLSSLLSKASSPPRKSVRTTRGSTVRATGPCPESAAEALSPSTGKEASGSQEATSAVQYTKVVRPFKGGIGRYTRWYSSVGGQTLAAPPVGCPGVPGDLYVHGVNGDADGECTQIWLCLEDKRWSTAEAGMAHPTIDQRVLWLRTNREPSWIKRKSYVTYQSKDRLKEAMDLE</sequence>
<evidence type="ECO:0000313" key="2">
    <source>
        <dbReference type="Proteomes" id="UP001148662"/>
    </source>
</evidence>
<accession>A0ACC1STI0</accession>
<keyword evidence="2" id="KW-1185">Reference proteome</keyword>
<reference evidence="1" key="1">
    <citation type="submission" date="2022-07" db="EMBL/GenBank/DDBJ databases">
        <title>Genome Sequence of Phlebia brevispora.</title>
        <authorList>
            <person name="Buettner E."/>
        </authorList>
    </citation>
    <scope>NUCLEOTIDE SEQUENCE</scope>
    <source>
        <strain evidence="1">MPL23</strain>
    </source>
</reference>